<feature type="transmembrane region" description="Helical" evidence="1">
    <location>
        <begin position="113"/>
        <end position="130"/>
    </location>
</feature>
<keyword evidence="3" id="KW-1185">Reference proteome</keyword>
<evidence type="ECO:0000256" key="1">
    <source>
        <dbReference type="SAM" id="Phobius"/>
    </source>
</evidence>
<accession>A0A3M2I657</accession>
<reference evidence="2 3" key="1">
    <citation type="submission" date="2018-10" db="EMBL/GenBank/DDBJ databases">
        <title>Proposal of Lysobacter pythonis sp. nov. isolated from royal pythons (Python regius).</title>
        <authorList>
            <person name="Hans-Juergen B."/>
            <person name="Huptas C."/>
            <person name="Sandra B."/>
            <person name="Igor L."/>
            <person name="Joachim S."/>
            <person name="Siegfried S."/>
            <person name="Mareike W."/>
            <person name="Peter K."/>
        </authorList>
    </citation>
    <scope>NUCLEOTIDE SEQUENCE [LARGE SCALE GENOMIC DNA]</scope>
    <source>
        <strain evidence="2 3">4284/11</strain>
    </source>
</reference>
<name>A0A3M2I657_9GAMM</name>
<sequence>MPPAQAWRWFIEAINLGVRNPRAIFGAALLLVGSLYLIVIGGGLLAGLLGGAGGGEPGTLALALTLLTVVAVFLLVPVLVGGLMHVIREAEAGRPVRARDIYGPLRGGRGGRLAAFGGLQIVAMAAGLLLTRHLAGEDYMAAYNEAVNAMMRQQQPVPLPTPAHPLLLFLWQLVFNYFTATVMLLGIALVALSGLGFVDAAKAAARAALRNLAPNVLAAGLFFGAVMVAVLLLSVVGSVLLLVLGKLFMPLALLVGLVFTLAFISAVLVVICGGGYLIWRDTFGDAERAQAPRASTHIEV</sequence>
<dbReference type="AlphaFoldDB" id="A0A3M2I657"/>
<dbReference type="EMBL" id="RFLY01000004">
    <property type="protein sequence ID" value="RMH93754.1"/>
    <property type="molecule type" value="Genomic_DNA"/>
</dbReference>
<keyword evidence="1" id="KW-0472">Membrane</keyword>
<keyword evidence="1" id="KW-1133">Transmembrane helix</keyword>
<protein>
    <recommendedName>
        <fullName evidence="4">DUF2189 domain-containing protein</fullName>
    </recommendedName>
</protein>
<feature type="transmembrane region" description="Helical" evidence="1">
    <location>
        <begin position="174"/>
        <end position="198"/>
    </location>
</feature>
<evidence type="ECO:0000313" key="3">
    <source>
        <dbReference type="Proteomes" id="UP000275012"/>
    </source>
</evidence>
<comment type="caution">
    <text evidence="2">The sequence shown here is derived from an EMBL/GenBank/DDBJ whole genome shotgun (WGS) entry which is preliminary data.</text>
</comment>
<feature type="transmembrane region" description="Helical" evidence="1">
    <location>
        <begin position="24"/>
        <end position="49"/>
    </location>
</feature>
<organism evidence="2 3">
    <name type="scientific">Solilutibacter pythonis</name>
    <dbReference type="NCBI Taxonomy" id="2483112"/>
    <lineage>
        <taxon>Bacteria</taxon>
        <taxon>Pseudomonadati</taxon>
        <taxon>Pseudomonadota</taxon>
        <taxon>Gammaproteobacteria</taxon>
        <taxon>Lysobacterales</taxon>
        <taxon>Lysobacteraceae</taxon>
        <taxon>Solilutibacter</taxon>
    </lineage>
</organism>
<feature type="transmembrane region" description="Helical" evidence="1">
    <location>
        <begin position="61"/>
        <end position="87"/>
    </location>
</feature>
<feature type="transmembrane region" description="Helical" evidence="1">
    <location>
        <begin position="251"/>
        <end position="279"/>
    </location>
</feature>
<proteinExistence type="predicted"/>
<dbReference type="Proteomes" id="UP000275012">
    <property type="component" value="Unassembled WGS sequence"/>
</dbReference>
<evidence type="ECO:0000313" key="2">
    <source>
        <dbReference type="EMBL" id="RMH93754.1"/>
    </source>
</evidence>
<feature type="transmembrane region" description="Helical" evidence="1">
    <location>
        <begin position="219"/>
        <end position="245"/>
    </location>
</feature>
<gene>
    <name evidence="2" type="ORF">EBB59_03640</name>
</gene>
<evidence type="ECO:0008006" key="4">
    <source>
        <dbReference type="Google" id="ProtNLM"/>
    </source>
</evidence>
<keyword evidence="1" id="KW-0812">Transmembrane</keyword>